<feature type="compositionally biased region" description="Basic and acidic residues" evidence="4">
    <location>
        <begin position="395"/>
        <end position="413"/>
    </location>
</feature>
<dbReference type="PANTHER" id="PTHR28623">
    <property type="entry name" value="PROTEIN FAM118B"/>
    <property type="match status" value="1"/>
</dbReference>
<evidence type="ECO:0000256" key="4">
    <source>
        <dbReference type="SAM" id="MobiDB-lite"/>
    </source>
</evidence>
<dbReference type="Ensembl" id="ENSAPLT00000009168.2">
    <property type="protein sequence ID" value="ENSAPLP00000008487.2"/>
    <property type="gene ID" value="ENSAPLG00000008680.2"/>
</dbReference>
<dbReference type="AlphaFoldDB" id="U3IML4"/>
<evidence type="ECO:0000256" key="3">
    <source>
        <dbReference type="ARBA" id="ARBA00022990"/>
    </source>
</evidence>
<dbReference type="GeneTree" id="ENSGT00390000010215"/>
<feature type="region of interest" description="Disordered" evidence="4">
    <location>
        <begin position="1"/>
        <end position="34"/>
    </location>
</feature>
<dbReference type="InterPro" id="IPR038916">
    <property type="entry name" value="FAM118"/>
</dbReference>
<feature type="region of interest" description="Disordered" evidence="4">
    <location>
        <begin position="386"/>
        <end position="422"/>
    </location>
</feature>
<evidence type="ECO:0000256" key="2">
    <source>
        <dbReference type="ARBA" id="ARBA00022553"/>
    </source>
</evidence>
<protein>
    <submittedName>
        <fullName evidence="5">Family with sequence similarity 118 member A</fullName>
    </submittedName>
</protein>
<dbReference type="Pfam" id="PF13289">
    <property type="entry name" value="SIR2_2"/>
    <property type="match status" value="1"/>
</dbReference>
<reference evidence="5" key="2">
    <citation type="submission" date="2025-08" db="UniProtKB">
        <authorList>
            <consortium name="Ensembl"/>
        </authorList>
    </citation>
    <scope>IDENTIFICATION</scope>
</reference>
<reference evidence="5 6" key="1">
    <citation type="submission" date="2017-10" db="EMBL/GenBank/DDBJ databases">
        <title>A new Pekin duck reference genome.</title>
        <authorList>
            <person name="Hou Z.-C."/>
            <person name="Zhou Z.-K."/>
            <person name="Zhu F."/>
            <person name="Hou S.-S."/>
        </authorList>
    </citation>
    <scope>NUCLEOTIDE SEQUENCE [LARGE SCALE GENOMIC DNA]</scope>
</reference>
<keyword evidence="2" id="KW-0597">Phosphoprotein</keyword>
<comment type="similarity">
    <text evidence="1">Belongs to the FAM118 family.</text>
</comment>
<organism evidence="5 6">
    <name type="scientific">Anas platyrhynchos platyrhynchos</name>
    <name type="common">Northern mallard</name>
    <dbReference type="NCBI Taxonomy" id="8840"/>
    <lineage>
        <taxon>Eukaryota</taxon>
        <taxon>Metazoa</taxon>
        <taxon>Chordata</taxon>
        <taxon>Craniata</taxon>
        <taxon>Vertebrata</taxon>
        <taxon>Euteleostomi</taxon>
        <taxon>Archelosauria</taxon>
        <taxon>Archosauria</taxon>
        <taxon>Dinosauria</taxon>
        <taxon>Saurischia</taxon>
        <taxon>Theropoda</taxon>
        <taxon>Coelurosauria</taxon>
        <taxon>Aves</taxon>
        <taxon>Neognathae</taxon>
        <taxon>Galloanserae</taxon>
        <taxon>Anseriformes</taxon>
        <taxon>Anatidae</taxon>
        <taxon>Anatinae</taxon>
        <taxon>Anas</taxon>
    </lineage>
</organism>
<keyword evidence="6" id="KW-1185">Reference proteome</keyword>
<evidence type="ECO:0000313" key="6">
    <source>
        <dbReference type="Proteomes" id="UP000016666"/>
    </source>
</evidence>
<keyword evidence="3" id="KW-0007">Acetylation</keyword>
<dbReference type="HOGENOM" id="CLU_121007_0_0_1"/>
<evidence type="ECO:0000313" key="5">
    <source>
        <dbReference type="Ensembl" id="ENSAPLP00000008487.2"/>
    </source>
</evidence>
<proteinExistence type="inferred from homology"/>
<sequence length="422" mass="46611">MGPGGAAPRPLWRRRGGNGPARNGPARPLSRRSAPGSVFGSASACGAGRGAVVAVAAVAAGAGGWRSRVLSAAGSEMDSLERSTIRSEQKSRKFLKSLITKQPQDLLLVIGTGVSAAVAPGIPALCSWRSCIEAVIEVAEQLEVLHPGDVAEFCKEVIKDRDLLVVAHDLIRKMSPRTGDTKPNFFQDCLMEVFDNLEQHIQNPVVLQSVLRLMERGTMVLTTNYDNLLEIFGHQQGKPMESLDLKDKDKVLQWARGHINYGVLHIHGLYTDPCGMVLDPSGYKDVTQDPEVMEVIQNLYQTKSFLFLGCGETLRDQIFQALSLYTVKNKVDLEHYMLVLKENEDHFFKLQADMLLHGIKVVSYGDCFKQFLEYVQDLTTQICKHRSPGTSCMDSAKRKLRENGTDSPKRIEQSDNGISTIE</sequence>
<dbReference type="PANTHER" id="PTHR28623:SF2">
    <property type="entry name" value="PROTEIN FAM118A"/>
    <property type="match status" value="1"/>
</dbReference>
<reference evidence="5" key="3">
    <citation type="submission" date="2025-09" db="UniProtKB">
        <authorList>
            <consortium name="Ensembl"/>
        </authorList>
    </citation>
    <scope>IDENTIFICATION</scope>
</reference>
<evidence type="ECO:0000256" key="1">
    <source>
        <dbReference type="ARBA" id="ARBA00006491"/>
    </source>
</evidence>
<dbReference type="Proteomes" id="UP000016666">
    <property type="component" value="Chromosome 1"/>
</dbReference>
<accession>U3IML4</accession>
<gene>
    <name evidence="5" type="primary">FAM118A</name>
</gene>
<name>U3IML4_ANAPP</name>